<accession>A0A9X1TD51</accession>
<sequence>MIRVTIWNEFRDEKVEAEAAELYPDGMHPVLASIFAGDERFSVRTATLDEPEAGLGGSVLDETDVLLWWGHKHHDEVPDELARRVQSRVLEGMGLIALHSAHFSKPFKLLMGTHCSLRWRRIGERERVWNLAPSHPITAGIGDYFELDASEMYGERFDIPEPDQTIFISWFAGGEVFRSGCAWQRGNGRVFYFSPGDQAYPIYYDETVRRVILNASEWCAARVRIPFAVPNIKDPIEPVT</sequence>
<dbReference type="EMBL" id="JAJUWU010000017">
    <property type="protein sequence ID" value="MCE7029683.1"/>
    <property type="molecule type" value="Genomic_DNA"/>
</dbReference>
<name>A0A9X1TD51_9HYPH</name>
<dbReference type="SUPFAM" id="SSF52317">
    <property type="entry name" value="Class I glutamine amidotransferase-like"/>
    <property type="match status" value="1"/>
</dbReference>
<keyword evidence="3" id="KW-1185">Reference proteome</keyword>
<dbReference type="InterPro" id="IPR029010">
    <property type="entry name" value="ThuA-like"/>
</dbReference>
<evidence type="ECO:0000313" key="2">
    <source>
        <dbReference type="EMBL" id="MCE7029683.1"/>
    </source>
</evidence>
<dbReference type="AlphaFoldDB" id="A0A9X1TD51"/>
<dbReference type="PIRSF" id="PIRSF030013">
    <property type="entry name" value="ThuA"/>
    <property type="match status" value="1"/>
</dbReference>
<dbReference type="Pfam" id="PF06283">
    <property type="entry name" value="ThuA"/>
    <property type="match status" value="1"/>
</dbReference>
<gene>
    <name evidence="2" type="ORF">LZD57_16975</name>
</gene>
<dbReference type="Gene3D" id="3.40.50.880">
    <property type="match status" value="1"/>
</dbReference>
<protein>
    <submittedName>
        <fullName evidence="2">ThuA domain-containing protein</fullName>
    </submittedName>
</protein>
<feature type="domain" description="ThuA-like" evidence="1">
    <location>
        <begin position="3"/>
        <end position="219"/>
    </location>
</feature>
<organism evidence="2 3">
    <name type="scientific">Jiella avicenniae</name>
    <dbReference type="NCBI Taxonomy" id="2907202"/>
    <lineage>
        <taxon>Bacteria</taxon>
        <taxon>Pseudomonadati</taxon>
        <taxon>Pseudomonadota</taxon>
        <taxon>Alphaproteobacteria</taxon>
        <taxon>Hyphomicrobiales</taxon>
        <taxon>Aurantimonadaceae</taxon>
        <taxon>Jiella</taxon>
    </lineage>
</organism>
<dbReference type="InterPro" id="IPR029062">
    <property type="entry name" value="Class_I_gatase-like"/>
</dbReference>
<evidence type="ECO:0000259" key="1">
    <source>
        <dbReference type="Pfam" id="PF06283"/>
    </source>
</evidence>
<reference evidence="2" key="1">
    <citation type="submission" date="2022-01" db="EMBL/GenBank/DDBJ databases">
        <title>Jiella avicenniae sp. nov., a novel endophytic bacterium isolated from bark of Avicennia marina.</title>
        <authorList>
            <person name="Tuo L."/>
        </authorList>
    </citation>
    <scope>NUCLEOTIDE SEQUENCE</scope>
    <source>
        <strain evidence="2">CBK1P-4</strain>
    </source>
</reference>
<dbReference type="InterPro" id="IPR009381">
    <property type="entry name" value="Trehalose_catabolism_ThuA_prok"/>
</dbReference>
<proteinExistence type="predicted"/>
<evidence type="ECO:0000313" key="3">
    <source>
        <dbReference type="Proteomes" id="UP001139035"/>
    </source>
</evidence>
<dbReference type="Proteomes" id="UP001139035">
    <property type="component" value="Unassembled WGS sequence"/>
</dbReference>
<comment type="caution">
    <text evidence="2">The sequence shown here is derived from an EMBL/GenBank/DDBJ whole genome shotgun (WGS) entry which is preliminary data.</text>
</comment>
<dbReference type="RefSeq" id="WP_233720672.1">
    <property type="nucleotide sequence ID" value="NZ_JAJUWU010000017.1"/>
</dbReference>